<dbReference type="GO" id="GO:0033743">
    <property type="term" value="F:peptide-methionine (R)-S-oxide reductase activity"/>
    <property type="evidence" value="ECO:0007669"/>
    <property type="project" value="UniProtKB-EC"/>
</dbReference>
<dbReference type="GO" id="GO:0005737">
    <property type="term" value="C:cytoplasm"/>
    <property type="evidence" value="ECO:0007669"/>
    <property type="project" value="TreeGrafter"/>
</dbReference>
<dbReference type="EC" id="1.8.4.12" evidence="1"/>
<proteinExistence type="predicted"/>
<gene>
    <name evidence="5" type="primary">msrB</name>
    <name evidence="5" type="ORF">COV06_03820</name>
</gene>
<dbReference type="Proteomes" id="UP000230084">
    <property type="component" value="Unassembled WGS sequence"/>
</dbReference>
<comment type="caution">
    <text evidence="5">The sequence shown here is derived from an EMBL/GenBank/DDBJ whole genome shotgun (WGS) entry which is preliminary data.</text>
</comment>
<dbReference type="InterPro" id="IPR002579">
    <property type="entry name" value="Met_Sox_Rdtase_MsrB_dom"/>
</dbReference>
<evidence type="ECO:0000259" key="4">
    <source>
        <dbReference type="PROSITE" id="PS51790"/>
    </source>
</evidence>
<dbReference type="EMBL" id="PCYM01000007">
    <property type="protein sequence ID" value="PIR47381.1"/>
    <property type="molecule type" value="Genomic_DNA"/>
</dbReference>
<evidence type="ECO:0000256" key="2">
    <source>
        <dbReference type="ARBA" id="ARBA00023002"/>
    </source>
</evidence>
<dbReference type="Gene3D" id="2.170.150.20">
    <property type="entry name" value="Peptide methionine sulfoxide reductase"/>
    <property type="match status" value="1"/>
</dbReference>
<feature type="domain" description="MsrB" evidence="4">
    <location>
        <begin position="2"/>
        <end position="125"/>
    </location>
</feature>
<sequence>MKQDDQQPLSTQAYDVLRCGGTEPPFSGKYYDHHDNGTYTCAGCGATLFSSQNKYDSGSGWPSFDRPMETDAVVIRDDSSQGIYRLEVLCKNCGGHLGHVFPDGPVQTTGQRFCINSAALGFTEADTQET</sequence>
<dbReference type="PROSITE" id="PS51790">
    <property type="entry name" value="MSRB"/>
    <property type="match status" value="1"/>
</dbReference>
<name>A0A2H0RLF1_9BACT</name>
<evidence type="ECO:0000256" key="3">
    <source>
        <dbReference type="ARBA" id="ARBA00048488"/>
    </source>
</evidence>
<evidence type="ECO:0000313" key="6">
    <source>
        <dbReference type="Proteomes" id="UP000230084"/>
    </source>
</evidence>
<dbReference type="GO" id="GO:0006979">
    <property type="term" value="P:response to oxidative stress"/>
    <property type="evidence" value="ECO:0007669"/>
    <property type="project" value="InterPro"/>
</dbReference>
<evidence type="ECO:0000256" key="1">
    <source>
        <dbReference type="ARBA" id="ARBA00012499"/>
    </source>
</evidence>
<dbReference type="Pfam" id="PF01641">
    <property type="entry name" value="SelR"/>
    <property type="match status" value="1"/>
</dbReference>
<evidence type="ECO:0000313" key="5">
    <source>
        <dbReference type="EMBL" id="PIR47381.1"/>
    </source>
</evidence>
<comment type="catalytic activity">
    <reaction evidence="3">
        <text>L-methionyl-[protein] + [thioredoxin]-disulfide + H2O = L-methionyl-(R)-S-oxide-[protein] + [thioredoxin]-dithiol</text>
        <dbReference type="Rhea" id="RHEA:24164"/>
        <dbReference type="Rhea" id="RHEA-COMP:10698"/>
        <dbReference type="Rhea" id="RHEA-COMP:10700"/>
        <dbReference type="Rhea" id="RHEA-COMP:12313"/>
        <dbReference type="Rhea" id="RHEA-COMP:12314"/>
        <dbReference type="ChEBI" id="CHEBI:15377"/>
        <dbReference type="ChEBI" id="CHEBI:16044"/>
        <dbReference type="ChEBI" id="CHEBI:29950"/>
        <dbReference type="ChEBI" id="CHEBI:45764"/>
        <dbReference type="ChEBI" id="CHEBI:50058"/>
        <dbReference type="EC" id="1.8.4.12"/>
    </reaction>
</comment>
<dbReference type="SUPFAM" id="SSF51316">
    <property type="entry name" value="Mss4-like"/>
    <property type="match status" value="1"/>
</dbReference>
<dbReference type="PANTHER" id="PTHR10173:SF52">
    <property type="entry name" value="METHIONINE-R-SULFOXIDE REDUCTASE B1"/>
    <property type="match status" value="1"/>
</dbReference>
<dbReference type="AlphaFoldDB" id="A0A2H0RLF1"/>
<dbReference type="PANTHER" id="PTHR10173">
    <property type="entry name" value="METHIONINE SULFOXIDE REDUCTASE"/>
    <property type="match status" value="1"/>
</dbReference>
<dbReference type="GO" id="GO:0030091">
    <property type="term" value="P:protein repair"/>
    <property type="evidence" value="ECO:0007669"/>
    <property type="project" value="InterPro"/>
</dbReference>
<protein>
    <recommendedName>
        <fullName evidence="1">peptide-methionine (R)-S-oxide reductase</fullName>
        <ecNumber evidence="1">1.8.4.12</ecNumber>
    </recommendedName>
</protein>
<keyword evidence="2" id="KW-0560">Oxidoreductase</keyword>
<accession>A0A2H0RLF1</accession>
<dbReference type="NCBIfam" id="TIGR00357">
    <property type="entry name" value="peptide-methionine (R)-S-oxide reductase MsrB"/>
    <property type="match status" value="1"/>
</dbReference>
<reference evidence="5 6" key="1">
    <citation type="submission" date="2017-09" db="EMBL/GenBank/DDBJ databases">
        <title>Depth-based differentiation of microbial function through sediment-hosted aquifers and enrichment of novel symbionts in the deep terrestrial subsurface.</title>
        <authorList>
            <person name="Probst A.J."/>
            <person name="Ladd B."/>
            <person name="Jarett J.K."/>
            <person name="Geller-Mcgrath D.E."/>
            <person name="Sieber C.M."/>
            <person name="Emerson J.B."/>
            <person name="Anantharaman K."/>
            <person name="Thomas B.C."/>
            <person name="Malmstrom R."/>
            <person name="Stieglmeier M."/>
            <person name="Klingl A."/>
            <person name="Woyke T."/>
            <person name="Ryan C.M."/>
            <person name="Banfield J.F."/>
        </authorList>
    </citation>
    <scope>NUCLEOTIDE SEQUENCE [LARGE SCALE GENOMIC DNA]</scope>
    <source>
        <strain evidence="5">CG10_big_fil_rev_8_21_14_0_10_50_16</strain>
    </source>
</reference>
<organism evidence="5 6">
    <name type="scientific">Candidatus Uhrbacteria bacterium CG10_big_fil_rev_8_21_14_0_10_50_16</name>
    <dbReference type="NCBI Taxonomy" id="1975039"/>
    <lineage>
        <taxon>Bacteria</taxon>
        <taxon>Candidatus Uhriibacteriota</taxon>
    </lineage>
</organism>
<dbReference type="InterPro" id="IPR028427">
    <property type="entry name" value="Met_Sox_Rdtase_MsrB"/>
</dbReference>
<dbReference type="InterPro" id="IPR011057">
    <property type="entry name" value="Mss4-like_sf"/>
</dbReference>